<sequence>MHHVLSADFGPQRFPRSLDGGRAHRRVTSAPPVCPVAALTPVRPVEIGVGVVVETRPRRFRRRTAACEWFIRGNRSRTDGFAVPITAPDVRMDDL</sequence>
<dbReference type="KEGG" id="fal:FRAAL3958"/>
<proteinExistence type="predicted"/>
<accession>Q0RIR5</accession>
<organism evidence="2 3">
    <name type="scientific">Frankia alni (strain DSM 45986 / CECT 9034 / ACN14a)</name>
    <dbReference type="NCBI Taxonomy" id="326424"/>
    <lineage>
        <taxon>Bacteria</taxon>
        <taxon>Bacillati</taxon>
        <taxon>Actinomycetota</taxon>
        <taxon>Actinomycetes</taxon>
        <taxon>Frankiales</taxon>
        <taxon>Frankiaceae</taxon>
        <taxon>Frankia</taxon>
    </lineage>
</organism>
<dbReference type="Proteomes" id="UP000000657">
    <property type="component" value="Chromosome"/>
</dbReference>
<reference evidence="2 3" key="1">
    <citation type="journal article" date="2007" name="Genome Res.">
        <title>Genome characteristics of facultatively symbiotic Frankia sp. strains reflect host range and host plant biogeography.</title>
        <authorList>
            <person name="Normand P."/>
            <person name="Lapierre P."/>
            <person name="Tisa L.S."/>
            <person name="Gogarten J.P."/>
            <person name="Alloisio N."/>
            <person name="Bagnarol E."/>
            <person name="Bassi C.A."/>
            <person name="Berry A.M."/>
            <person name="Bickhart D.M."/>
            <person name="Choisne N."/>
            <person name="Couloux A."/>
            <person name="Cournoyer B."/>
            <person name="Cruveiller S."/>
            <person name="Daubin V."/>
            <person name="Demange N."/>
            <person name="Francino M.P."/>
            <person name="Goltsman E."/>
            <person name="Huang Y."/>
            <person name="Kopp O.R."/>
            <person name="Labarre L."/>
            <person name="Lapidus A."/>
            <person name="Lavire C."/>
            <person name="Marechal J."/>
            <person name="Martinez M."/>
            <person name="Mastronunzio J.E."/>
            <person name="Mullin B.C."/>
            <person name="Niemann J."/>
            <person name="Pujic P."/>
            <person name="Rawnsley T."/>
            <person name="Rouy Z."/>
            <person name="Schenowitz C."/>
            <person name="Sellstedt A."/>
            <person name="Tavares F."/>
            <person name="Tomkins J.P."/>
            <person name="Vallenet D."/>
            <person name="Valverde C."/>
            <person name="Wall L.G."/>
            <person name="Wang Y."/>
            <person name="Medigue C."/>
            <person name="Benson D.R."/>
        </authorList>
    </citation>
    <scope>NUCLEOTIDE SEQUENCE [LARGE SCALE GENOMIC DNA]</scope>
    <source>
        <strain evidence="3">DSM 45986 / CECT 9034 / ACN14a</strain>
    </source>
</reference>
<evidence type="ECO:0000313" key="3">
    <source>
        <dbReference type="Proteomes" id="UP000000657"/>
    </source>
</evidence>
<keyword evidence="3" id="KW-1185">Reference proteome</keyword>
<gene>
    <name evidence="2" type="ordered locus">FRAAL3958</name>
</gene>
<feature type="region of interest" description="Disordered" evidence="1">
    <location>
        <begin position="1"/>
        <end position="27"/>
    </location>
</feature>
<dbReference type="AlphaFoldDB" id="Q0RIR5"/>
<dbReference type="EMBL" id="CT573213">
    <property type="protein sequence ID" value="CAJ62601.1"/>
    <property type="molecule type" value="Genomic_DNA"/>
</dbReference>
<protein>
    <submittedName>
        <fullName evidence="2">Uncharacterized protein</fullName>
    </submittedName>
</protein>
<evidence type="ECO:0000313" key="2">
    <source>
        <dbReference type="EMBL" id="CAJ62601.1"/>
    </source>
</evidence>
<name>Q0RIR5_FRAAA</name>
<dbReference type="HOGENOM" id="CLU_2368725_0_0_11"/>
<dbReference type="STRING" id="326424.FRAAL3958"/>
<evidence type="ECO:0000256" key="1">
    <source>
        <dbReference type="SAM" id="MobiDB-lite"/>
    </source>
</evidence>